<dbReference type="PATRIC" id="fig|316.97.peg.653"/>
<dbReference type="InterPro" id="IPR011629">
    <property type="entry name" value="CobW-like_C"/>
</dbReference>
<dbReference type="InterPro" id="IPR047920">
    <property type="entry name" value="ZigA-like"/>
</dbReference>
<evidence type="ECO:0000256" key="3">
    <source>
        <dbReference type="ARBA" id="ARBA00023186"/>
    </source>
</evidence>
<gene>
    <name evidence="8" type="ORF">UIB01_03220</name>
</gene>
<evidence type="ECO:0000256" key="4">
    <source>
        <dbReference type="ARBA" id="ARBA00034320"/>
    </source>
</evidence>
<comment type="function">
    <text evidence="5">Zinc chaperone that directly transfers zinc cofactor to target proteins, thereby activating them. Zinc is transferred from the CXCC motif in the GTPase domain to the zinc binding site in target proteins in a process requiring GTP hydrolysis.</text>
</comment>
<dbReference type="OrthoDB" id="9808822at2"/>
<comment type="similarity">
    <text evidence="4">Belongs to the SIMIBI class G3E GTPase family. ZNG1 subfamily.</text>
</comment>
<evidence type="ECO:0000313" key="9">
    <source>
        <dbReference type="Proteomes" id="UP000025238"/>
    </source>
</evidence>
<dbReference type="GO" id="GO:0000166">
    <property type="term" value="F:nucleotide binding"/>
    <property type="evidence" value="ECO:0007669"/>
    <property type="project" value="UniProtKB-KW"/>
</dbReference>
<dbReference type="NCBIfam" id="NF038288">
    <property type="entry name" value="chaper_GTP_ZigA"/>
    <property type="match status" value="1"/>
</dbReference>
<keyword evidence="1" id="KW-0547">Nucleotide-binding</keyword>
<name>A0A023WMY8_STUST</name>
<accession>A0A023WMY8</accession>
<dbReference type="Proteomes" id="UP000025238">
    <property type="component" value="Chromosome"/>
</dbReference>
<reference evidence="8 9" key="1">
    <citation type="submission" date="2014-03" db="EMBL/GenBank/DDBJ databases">
        <title>Complete genome sequence of Pseudomonas stutzeri 19SMN4.</title>
        <authorList>
            <person name="Brunet-Galmes I."/>
            <person name="Nogales B."/>
            <person name="Busquets A."/>
            <person name="Pena A."/>
            <person name="Gomila M."/>
            <person name="Garcia-Valdes E."/>
            <person name="Lalucat J."/>
            <person name="Bennasar A."/>
            <person name="Bosch R."/>
        </authorList>
    </citation>
    <scope>NUCLEOTIDE SEQUENCE [LARGE SCALE GENOMIC DNA]</scope>
    <source>
        <strain evidence="8 9">19SMN4</strain>
    </source>
</reference>
<dbReference type="InterPro" id="IPR027417">
    <property type="entry name" value="P-loop_NTPase"/>
</dbReference>
<dbReference type="PANTHER" id="PTHR43603:SF1">
    <property type="entry name" value="ZINC-REGULATED GTPASE METALLOPROTEIN ACTIVATOR 1"/>
    <property type="match status" value="1"/>
</dbReference>
<dbReference type="Gene3D" id="3.30.1220.10">
    <property type="entry name" value="CobW-like, C-terminal domain"/>
    <property type="match status" value="1"/>
</dbReference>
<evidence type="ECO:0000313" key="8">
    <source>
        <dbReference type="EMBL" id="AHY41518.1"/>
    </source>
</evidence>
<evidence type="ECO:0000256" key="2">
    <source>
        <dbReference type="ARBA" id="ARBA00022801"/>
    </source>
</evidence>
<dbReference type="GO" id="GO:0016787">
    <property type="term" value="F:hydrolase activity"/>
    <property type="evidence" value="ECO:0007669"/>
    <property type="project" value="UniProtKB-KW"/>
</dbReference>
<dbReference type="EMBL" id="CP007509">
    <property type="protein sequence ID" value="AHY41518.1"/>
    <property type="molecule type" value="Genomic_DNA"/>
</dbReference>
<dbReference type="Gene3D" id="3.40.50.300">
    <property type="entry name" value="P-loop containing nucleotide triphosphate hydrolases"/>
    <property type="match status" value="1"/>
</dbReference>
<protein>
    <recommendedName>
        <fullName evidence="7">CobW C-terminal domain-containing protein</fullName>
    </recommendedName>
</protein>
<comment type="catalytic activity">
    <reaction evidence="6">
        <text>GTP + H2O = GDP + phosphate + H(+)</text>
        <dbReference type="Rhea" id="RHEA:19669"/>
        <dbReference type="ChEBI" id="CHEBI:15377"/>
        <dbReference type="ChEBI" id="CHEBI:15378"/>
        <dbReference type="ChEBI" id="CHEBI:37565"/>
        <dbReference type="ChEBI" id="CHEBI:43474"/>
        <dbReference type="ChEBI" id="CHEBI:58189"/>
    </reaction>
    <physiologicalReaction direction="left-to-right" evidence="6">
        <dbReference type="Rhea" id="RHEA:19670"/>
    </physiologicalReaction>
</comment>
<dbReference type="SUPFAM" id="SSF52540">
    <property type="entry name" value="P-loop containing nucleoside triphosphate hydrolases"/>
    <property type="match status" value="1"/>
</dbReference>
<dbReference type="InterPro" id="IPR051927">
    <property type="entry name" value="Zn_Chap_cDPG_Synth"/>
</dbReference>
<dbReference type="InterPro" id="IPR003495">
    <property type="entry name" value="CobW/HypB/UreG_nucleotide-bd"/>
</dbReference>
<dbReference type="KEGG" id="pstu:UIB01_03220"/>
<sequence length="400" mass="45159">MNRLPVTVLSGFLGAGKSTLLNHILKNREGRRVAVIVNDMSEINIDGNEVQRGVSLNRAEEKLVEMSNGCICCTLREDLLEEVGKLAREGRFDYLLIESTGISEPLPVAETFTFRDEQGQSLADLARLDTMVTVVDGVNFLRDFQEAESLANRGETLGEDDERSVTELLIEQVEFADVILISKIDLISAAEREELTAILGRLNTHAEILPMSMGQVPLASILDTGRFDFERAAQAPGWLKEMRGEHVPETEEYGIASTAYLARRPFHPQRFYNFLNREWSNGRLLRSKGFFWLATRPEEAGSWSQAGGLMRYDYAGRWWHFTPESAWPSDSESRTAILAKSRGEFGDCRQELVFIGQNINFDQLRRELDACLLNDSEWAVGVTGWLRLPDPFGPWHEQVA</sequence>
<dbReference type="Pfam" id="PF07683">
    <property type="entry name" value="CobW_C"/>
    <property type="match status" value="1"/>
</dbReference>
<keyword evidence="3" id="KW-0143">Chaperone</keyword>
<evidence type="ECO:0000259" key="7">
    <source>
        <dbReference type="SMART" id="SM00833"/>
    </source>
</evidence>
<dbReference type="CDD" id="cd03112">
    <property type="entry name" value="CobW-like"/>
    <property type="match status" value="1"/>
</dbReference>
<proteinExistence type="inferred from homology"/>
<dbReference type="InterPro" id="IPR036627">
    <property type="entry name" value="CobW-likC_sf"/>
</dbReference>
<dbReference type="AlphaFoldDB" id="A0A023WMY8"/>
<evidence type="ECO:0000256" key="1">
    <source>
        <dbReference type="ARBA" id="ARBA00022741"/>
    </source>
</evidence>
<keyword evidence="2" id="KW-0378">Hydrolase</keyword>
<dbReference type="Pfam" id="PF02492">
    <property type="entry name" value="cobW"/>
    <property type="match status" value="1"/>
</dbReference>
<dbReference type="PANTHER" id="PTHR43603">
    <property type="entry name" value="COBW DOMAIN-CONTAINING PROTEIN DDB_G0274527"/>
    <property type="match status" value="1"/>
</dbReference>
<evidence type="ECO:0000256" key="5">
    <source>
        <dbReference type="ARBA" id="ARBA00045658"/>
    </source>
</evidence>
<evidence type="ECO:0000256" key="6">
    <source>
        <dbReference type="ARBA" id="ARBA00049117"/>
    </source>
</evidence>
<organism evidence="8 9">
    <name type="scientific">Stutzerimonas stutzeri</name>
    <name type="common">Pseudomonas stutzeri</name>
    <dbReference type="NCBI Taxonomy" id="316"/>
    <lineage>
        <taxon>Bacteria</taxon>
        <taxon>Pseudomonadati</taxon>
        <taxon>Pseudomonadota</taxon>
        <taxon>Gammaproteobacteria</taxon>
        <taxon>Pseudomonadales</taxon>
        <taxon>Pseudomonadaceae</taxon>
        <taxon>Stutzerimonas</taxon>
    </lineage>
</organism>
<dbReference type="SMART" id="SM00833">
    <property type="entry name" value="CobW_C"/>
    <property type="match status" value="1"/>
</dbReference>
<feature type="domain" description="CobW C-terminal" evidence="7">
    <location>
        <begin position="255"/>
        <end position="372"/>
    </location>
</feature>